<sequence>MSGPVHAIPFVSLCVVALRWKDKSASQYPTRWISKRGEGITCLIVIACCGFATGLLYRFSASFIFAIVAIVIVILAVVALYLRQMYAVAPGFSCPWVPVVPAVCIFFNIFLFAQLHYEAWVRFIVLSIISVAIYAIYGQYHANPA</sequence>
<evidence type="ECO:0000259" key="3">
    <source>
        <dbReference type="Pfam" id="PF13906"/>
    </source>
</evidence>
<feature type="domain" description="Cationic amino acid transporter C-terminal" evidence="3">
    <location>
        <begin position="92"/>
        <end position="141"/>
    </location>
</feature>
<accession>A0AA88R104</accession>
<reference evidence="4" key="1">
    <citation type="submission" date="2022-12" db="EMBL/GenBank/DDBJ databases">
        <title>Draft genome assemblies for two species of Escallonia (Escalloniales).</title>
        <authorList>
            <person name="Chanderbali A."/>
            <person name="Dervinis C."/>
            <person name="Anghel I."/>
            <person name="Soltis D."/>
            <person name="Soltis P."/>
            <person name="Zapata F."/>
        </authorList>
    </citation>
    <scope>NUCLEOTIDE SEQUENCE</scope>
    <source>
        <strain evidence="4">UCBG92.1500</strain>
        <tissue evidence="4">Leaf</tissue>
    </source>
</reference>
<evidence type="ECO:0000256" key="2">
    <source>
        <dbReference type="SAM" id="Phobius"/>
    </source>
</evidence>
<feature type="transmembrane region" description="Helical" evidence="2">
    <location>
        <begin position="63"/>
        <end position="82"/>
    </location>
</feature>
<dbReference type="Proteomes" id="UP001187471">
    <property type="component" value="Unassembled WGS sequence"/>
</dbReference>
<gene>
    <name evidence="4" type="ORF">RJ640_016946</name>
</gene>
<feature type="transmembrane region" description="Helical" evidence="2">
    <location>
        <begin position="94"/>
        <end position="113"/>
    </location>
</feature>
<dbReference type="PANTHER" id="PTHR43243:SF45">
    <property type="entry name" value="CATIONIC AMINO ACID TRANSPORTER 9, CHLOROPLASTIC"/>
    <property type="match status" value="1"/>
</dbReference>
<dbReference type="InterPro" id="IPR029485">
    <property type="entry name" value="CAT_C"/>
</dbReference>
<evidence type="ECO:0000256" key="1">
    <source>
        <dbReference type="ARBA" id="ARBA00008572"/>
    </source>
</evidence>
<evidence type="ECO:0000313" key="5">
    <source>
        <dbReference type="Proteomes" id="UP001187471"/>
    </source>
</evidence>
<comment type="similarity">
    <text evidence="1">Belongs to the amino acid-polyamine-organocation (APC) superfamily. Cationic amino acid transporter (CAT) (TC 2.A.3.3) family.</text>
</comment>
<comment type="caution">
    <text evidence="4">The sequence shown here is derived from an EMBL/GenBank/DDBJ whole genome shotgun (WGS) entry which is preliminary data.</text>
</comment>
<feature type="transmembrane region" description="Helical" evidence="2">
    <location>
        <begin position="119"/>
        <end position="137"/>
    </location>
</feature>
<keyword evidence="2" id="KW-1133">Transmembrane helix</keyword>
<dbReference type="AlphaFoldDB" id="A0AA88R104"/>
<keyword evidence="2" id="KW-0472">Membrane</keyword>
<proteinExistence type="inferred from homology"/>
<keyword evidence="5" id="KW-1185">Reference proteome</keyword>
<protein>
    <recommendedName>
        <fullName evidence="3">Cationic amino acid transporter C-terminal domain-containing protein</fullName>
    </recommendedName>
</protein>
<dbReference type="EMBL" id="JAVXUO010001653">
    <property type="protein sequence ID" value="KAK2980268.1"/>
    <property type="molecule type" value="Genomic_DNA"/>
</dbReference>
<dbReference type="Pfam" id="PF13906">
    <property type="entry name" value="AA_permease_C"/>
    <property type="match status" value="1"/>
</dbReference>
<feature type="transmembrane region" description="Helical" evidence="2">
    <location>
        <begin position="39"/>
        <end position="57"/>
    </location>
</feature>
<dbReference type="GO" id="GO:0015171">
    <property type="term" value="F:amino acid transmembrane transporter activity"/>
    <property type="evidence" value="ECO:0007669"/>
    <property type="project" value="TreeGrafter"/>
</dbReference>
<organism evidence="4 5">
    <name type="scientific">Escallonia rubra</name>
    <dbReference type="NCBI Taxonomy" id="112253"/>
    <lineage>
        <taxon>Eukaryota</taxon>
        <taxon>Viridiplantae</taxon>
        <taxon>Streptophyta</taxon>
        <taxon>Embryophyta</taxon>
        <taxon>Tracheophyta</taxon>
        <taxon>Spermatophyta</taxon>
        <taxon>Magnoliopsida</taxon>
        <taxon>eudicotyledons</taxon>
        <taxon>Gunneridae</taxon>
        <taxon>Pentapetalae</taxon>
        <taxon>asterids</taxon>
        <taxon>campanulids</taxon>
        <taxon>Escalloniales</taxon>
        <taxon>Escalloniaceae</taxon>
        <taxon>Escallonia</taxon>
    </lineage>
</organism>
<name>A0AA88R104_9ASTE</name>
<keyword evidence="2" id="KW-0812">Transmembrane</keyword>
<evidence type="ECO:0000313" key="4">
    <source>
        <dbReference type="EMBL" id="KAK2980268.1"/>
    </source>
</evidence>
<dbReference type="Gene3D" id="1.20.1740.10">
    <property type="entry name" value="Amino acid/polyamine transporter I"/>
    <property type="match status" value="1"/>
</dbReference>
<dbReference type="PANTHER" id="PTHR43243">
    <property type="entry name" value="INNER MEMBRANE TRANSPORTER YGJI-RELATED"/>
    <property type="match status" value="1"/>
</dbReference>